<dbReference type="EMBL" id="MT840186">
    <property type="protein sequence ID" value="QNL31630.1"/>
    <property type="molecule type" value="Genomic_DNA"/>
</dbReference>
<protein>
    <submittedName>
        <fullName evidence="1">Uncharacterized protein</fullName>
    </submittedName>
</protein>
<proteinExistence type="predicted"/>
<reference evidence="1" key="1">
    <citation type="submission" date="2020-07" db="EMBL/GenBank/DDBJ databases">
        <title>Dissolved microcystin release linked to lysis of a Microcystis spp. bloom in Lake Erie (USA) attributed to a novel cyanophage.</title>
        <authorList>
            <person name="McKindles K.M."/>
            <person name="Manes M.A."/>
            <person name="DeMarco J.R."/>
            <person name="McClure A."/>
            <person name="McKay R.M."/>
            <person name="Davis T.W."/>
            <person name="Bullerjahn G.S."/>
        </authorList>
    </citation>
    <scope>NUCLEOTIDE SEQUENCE</scope>
</reference>
<evidence type="ECO:0000313" key="1">
    <source>
        <dbReference type="EMBL" id="QNL31630.1"/>
    </source>
</evidence>
<name>A0A7G9A4F7_9VIRU</name>
<sequence length="94" mass="10794">MKKEFRPLILETVEGHREFVNCYEIVTVTHCPIEDNYVVDATSKVGIRISKEAGESLIKSLTTTLFFSIDSIDDVKLLRHDGFYSSDGRFYDQD</sequence>
<organism evidence="1">
    <name type="scientific">Bacteriophage sp</name>
    <dbReference type="NCBI Taxonomy" id="38018"/>
    <lineage>
        <taxon>Viruses</taxon>
    </lineage>
</organism>
<accession>A0A7G9A4F7</accession>